<feature type="transmembrane region" description="Helical" evidence="5">
    <location>
        <begin position="253"/>
        <end position="273"/>
    </location>
</feature>
<comment type="caution">
    <text evidence="7">The sequence shown here is derived from an EMBL/GenBank/DDBJ whole genome shotgun (WGS) entry which is preliminary data.</text>
</comment>
<feature type="transmembrane region" description="Helical" evidence="5">
    <location>
        <begin position="176"/>
        <end position="197"/>
    </location>
</feature>
<evidence type="ECO:0000256" key="2">
    <source>
        <dbReference type="ARBA" id="ARBA00022692"/>
    </source>
</evidence>
<evidence type="ECO:0000313" key="7">
    <source>
        <dbReference type="EMBL" id="KAA8829657.1"/>
    </source>
</evidence>
<reference evidence="7 8" key="1">
    <citation type="journal article" date="2019" name="Syst. Appl. Microbiol.">
        <title>Characterization of Bifidobacterium species in feaces of the Egyptian fruit bat: Description of B. vespertilionis sp. nov. and B. rousetti sp. nov.</title>
        <authorList>
            <person name="Modesto M."/>
            <person name="Satti M."/>
            <person name="Watanabe K."/>
            <person name="Puglisi E."/>
            <person name="Morelli L."/>
            <person name="Huang C.-H."/>
            <person name="Liou J.-S."/>
            <person name="Miyashita M."/>
            <person name="Tamura T."/>
            <person name="Saito S."/>
            <person name="Mori K."/>
            <person name="Huang L."/>
            <person name="Sciavilla P."/>
            <person name="Sandri C."/>
            <person name="Spiezio C."/>
            <person name="Vitali F."/>
            <person name="Cavalieri D."/>
            <person name="Perpetuini G."/>
            <person name="Tofalo R."/>
            <person name="Bonetti A."/>
            <person name="Arita M."/>
            <person name="Mattarelli P."/>
        </authorList>
    </citation>
    <scope>NUCLEOTIDE SEQUENCE [LARGE SCALE GENOMIC DNA]</scope>
    <source>
        <strain evidence="7 8">RST17</strain>
    </source>
</reference>
<feature type="transmembrane region" description="Helical" evidence="5">
    <location>
        <begin position="56"/>
        <end position="76"/>
    </location>
</feature>
<dbReference type="GO" id="GO:0022857">
    <property type="term" value="F:transmembrane transporter activity"/>
    <property type="evidence" value="ECO:0007669"/>
    <property type="project" value="InterPro"/>
</dbReference>
<proteinExistence type="predicted"/>
<dbReference type="Pfam" id="PF00083">
    <property type="entry name" value="Sugar_tr"/>
    <property type="match status" value="1"/>
</dbReference>
<dbReference type="InterPro" id="IPR036259">
    <property type="entry name" value="MFS_trans_sf"/>
</dbReference>
<evidence type="ECO:0000256" key="1">
    <source>
        <dbReference type="ARBA" id="ARBA00004651"/>
    </source>
</evidence>
<name>A0A5M9ZPS0_9BIFI</name>
<dbReference type="PANTHER" id="PTHR23528:SF1">
    <property type="entry name" value="MAJOR FACILITATOR SUPERFAMILY (MFS) PROFILE DOMAIN-CONTAINING PROTEIN"/>
    <property type="match status" value="1"/>
</dbReference>
<dbReference type="Gene3D" id="1.20.1250.20">
    <property type="entry name" value="MFS general substrate transporter like domains"/>
    <property type="match status" value="1"/>
</dbReference>
<dbReference type="InterPro" id="IPR011701">
    <property type="entry name" value="MFS"/>
</dbReference>
<evidence type="ECO:0000313" key="8">
    <source>
        <dbReference type="Proteomes" id="UP000410049"/>
    </source>
</evidence>
<dbReference type="InterPro" id="IPR005828">
    <property type="entry name" value="MFS_sugar_transport-like"/>
</dbReference>
<evidence type="ECO:0000256" key="5">
    <source>
        <dbReference type="SAM" id="Phobius"/>
    </source>
</evidence>
<dbReference type="RefSeq" id="WP_150378556.1">
    <property type="nucleotide sequence ID" value="NZ_RZUH01000001.1"/>
</dbReference>
<feature type="transmembrane region" description="Helical" evidence="5">
    <location>
        <begin position="411"/>
        <end position="430"/>
    </location>
</feature>
<dbReference type="InterPro" id="IPR020846">
    <property type="entry name" value="MFS_dom"/>
</dbReference>
<comment type="subcellular location">
    <subcellularLocation>
        <location evidence="1">Cell membrane</location>
        <topology evidence="1">Multi-pass membrane protein</topology>
    </subcellularLocation>
</comment>
<keyword evidence="4 5" id="KW-0472">Membrane</keyword>
<dbReference type="Proteomes" id="UP000410049">
    <property type="component" value="Unassembled WGS sequence"/>
</dbReference>
<dbReference type="PROSITE" id="PS50850">
    <property type="entry name" value="MFS"/>
    <property type="match status" value="1"/>
</dbReference>
<keyword evidence="3 5" id="KW-1133">Transmembrane helix</keyword>
<dbReference type="PANTHER" id="PTHR23528">
    <property type="match status" value="1"/>
</dbReference>
<feature type="transmembrane region" description="Helical" evidence="5">
    <location>
        <begin position="320"/>
        <end position="337"/>
    </location>
</feature>
<protein>
    <submittedName>
        <fullName evidence="7">MFS transporter</fullName>
    </submittedName>
</protein>
<dbReference type="EMBL" id="RZUH01000001">
    <property type="protein sequence ID" value="KAA8829657.1"/>
    <property type="molecule type" value="Genomic_DNA"/>
</dbReference>
<evidence type="ECO:0000256" key="4">
    <source>
        <dbReference type="ARBA" id="ARBA00023136"/>
    </source>
</evidence>
<dbReference type="SUPFAM" id="SSF103473">
    <property type="entry name" value="MFS general substrate transporter"/>
    <property type="match status" value="1"/>
</dbReference>
<organism evidence="7 8">
    <name type="scientific">Bifidobacterium myosotis</name>
    <dbReference type="NCBI Taxonomy" id="1630166"/>
    <lineage>
        <taxon>Bacteria</taxon>
        <taxon>Bacillati</taxon>
        <taxon>Actinomycetota</taxon>
        <taxon>Actinomycetes</taxon>
        <taxon>Bifidobacteriales</taxon>
        <taxon>Bifidobacteriaceae</taxon>
        <taxon>Bifidobacterium</taxon>
    </lineage>
</organism>
<dbReference type="AlphaFoldDB" id="A0A5M9ZPS0"/>
<feature type="transmembrane region" description="Helical" evidence="5">
    <location>
        <begin position="114"/>
        <end position="137"/>
    </location>
</feature>
<dbReference type="Pfam" id="PF07690">
    <property type="entry name" value="MFS_1"/>
    <property type="match status" value="1"/>
</dbReference>
<gene>
    <name evidence="7" type="ORF">EMO91_01330</name>
</gene>
<dbReference type="GO" id="GO:0005886">
    <property type="term" value="C:plasma membrane"/>
    <property type="evidence" value="ECO:0007669"/>
    <property type="project" value="UniProtKB-SubCell"/>
</dbReference>
<feature type="transmembrane region" description="Helical" evidence="5">
    <location>
        <begin position="285"/>
        <end position="308"/>
    </location>
</feature>
<evidence type="ECO:0000256" key="3">
    <source>
        <dbReference type="ARBA" id="ARBA00022989"/>
    </source>
</evidence>
<accession>A0A5M9ZPS0</accession>
<evidence type="ECO:0000259" key="6">
    <source>
        <dbReference type="PROSITE" id="PS50850"/>
    </source>
</evidence>
<feature type="transmembrane region" description="Helical" evidence="5">
    <location>
        <begin position="149"/>
        <end position="170"/>
    </location>
</feature>
<keyword evidence="2 5" id="KW-0812">Transmembrane</keyword>
<sequence>MNRKTSYAVAPAYERKLLALLIGPAAWLIPHQGIFSTMLPQRIAQLAPDNKVTTVALISSVSMVIAAVANMMFGACSDMTRSRFGRRTPWIVVCSLLCAAVLVLLSLADTLGQLMLWFFVYEIVVNGVAAAMIAWLSDQVGPEHRGTASAVYSIGTMIGGNGGGVLAAAFLSHMRLGFWTMAAINLLGAIVACLLMAERSNVRERRPEPGGGRRDHDGVTGVDAASGRAGSAATLRGMMVVPVAGYANLYRMVIARTLMGIGSNLVLGYRVYLLTDYVGIDGDPLQRALAVISWILLIEGMVFCLLSGRFSNNEARLKPLVIASALGMGVSSLLPMAATNLWLLYACVCVNGVANGMNASAMQALSTAVLPNPATAAKDLGIMNLSNTFGAVFGSVVAMWCIDWFGYRGLFPTALVMYALAALVVACVHLRNAHPDVSGGGISPRISGRGQPSESRR</sequence>
<feature type="transmembrane region" description="Helical" evidence="5">
    <location>
        <begin position="88"/>
        <end position="108"/>
    </location>
</feature>
<feature type="domain" description="Major facilitator superfamily (MFS) profile" evidence="6">
    <location>
        <begin position="16"/>
        <end position="433"/>
    </location>
</feature>
<feature type="transmembrane region" description="Helical" evidence="5">
    <location>
        <begin position="382"/>
        <end position="405"/>
    </location>
</feature>